<keyword evidence="4" id="KW-1185">Reference proteome</keyword>
<dbReference type="OrthoDB" id="286702at2"/>
<dbReference type="AlphaFoldDB" id="H5XVY3"/>
<sequence>MDDNVRKRMENDRFAAFVGIKLVKLEPGYAVAELDISEKHLNGVDIIQGGAIFTLADFAFAAASNACGQITVAINANISYYKASTGTTLIAEAKEASASHKIANYNVDVFNEHREHIAHLSITGYKKTKENFGGENRG</sequence>
<evidence type="ECO:0000313" key="3">
    <source>
        <dbReference type="EMBL" id="EHQ90435.1"/>
    </source>
</evidence>
<evidence type="ECO:0000259" key="2">
    <source>
        <dbReference type="Pfam" id="PF03061"/>
    </source>
</evidence>
<organism evidence="3 4">
    <name type="scientific">Desulfosporosinus youngiae DSM 17734</name>
    <dbReference type="NCBI Taxonomy" id="768710"/>
    <lineage>
        <taxon>Bacteria</taxon>
        <taxon>Bacillati</taxon>
        <taxon>Bacillota</taxon>
        <taxon>Clostridia</taxon>
        <taxon>Eubacteriales</taxon>
        <taxon>Desulfitobacteriaceae</taxon>
        <taxon>Desulfosporosinus</taxon>
    </lineage>
</organism>
<dbReference type="InterPro" id="IPR052723">
    <property type="entry name" value="Acyl-CoA_thioesterase_PaaI"/>
</dbReference>
<dbReference type="InterPro" id="IPR006683">
    <property type="entry name" value="Thioestr_dom"/>
</dbReference>
<dbReference type="Pfam" id="PF03061">
    <property type="entry name" value="4HBT"/>
    <property type="match status" value="1"/>
</dbReference>
<dbReference type="HOGENOM" id="CLU_089876_11_2_9"/>
<keyword evidence="1" id="KW-0378">Hydrolase</keyword>
<protein>
    <recommendedName>
        <fullName evidence="2">Thioesterase domain-containing protein</fullName>
    </recommendedName>
</protein>
<dbReference type="EMBL" id="CM001441">
    <property type="protein sequence ID" value="EHQ90435.1"/>
    <property type="molecule type" value="Genomic_DNA"/>
</dbReference>
<dbReference type="NCBIfam" id="TIGR00369">
    <property type="entry name" value="unchar_dom_1"/>
    <property type="match status" value="1"/>
</dbReference>
<dbReference type="InterPro" id="IPR003736">
    <property type="entry name" value="PAAI_dom"/>
</dbReference>
<dbReference type="SUPFAM" id="SSF54637">
    <property type="entry name" value="Thioesterase/thiol ester dehydrase-isomerase"/>
    <property type="match status" value="1"/>
</dbReference>
<reference evidence="3 4" key="1">
    <citation type="submission" date="2011-11" db="EMBL/GenBank/DDBJ databases">
        <title>The Noncontiguous Finished genome of Desulfosporosinus youngiae DSM 17734.</title>
        <authorList>
            <consortium name="US DOE Joint Genome Institute (JGI-PGF)"/>
            <person name="Lucas S."/>
            <person name="Han J."/>
            <person name="Lapidus A."/>
            <person name="Cheng J.-F."/>
            <person name="Goodwin L."/>
            <person name="Pitluck S."/>
            <person name="Peters L."/>
            <person name="Ovchinnikova G."/>
            <person name="Lu M."/>
            <person name="Land M.L."/>
            <person name="Hauser L."/>
            <person name="Pester M."/>
            <person name="Spring S."/>
            <person name="Ollivier B."/>
            <person name="Rattei T."/>
            <person name="Klenk H.-P."/>
            <person name="Wagner M."/>
            <person name="Loy A."/>
            <person name="Woyke T.J."/>
        </authorList>
    </citation>
    <scope>NUCLEOTIDE SEQUENCE [LARGE SCALE GENOMIC DNA]</scope>
    <source>
        <strain evidence="3 4">DSM 17734</strain>
    </source>
</reference>
<dbReference type="InterPro" id="IPR029069">
    <property type="entry name" value="HotDog_dom_sf"/>
</dbReference>
<dbReference type="eggNOG" id="COG2050">
    <property type="taxonomic scope" value="Bacteria"/>
</dbReference>
<evidence type="ECO:0000313" key="4">
    <source>
        <dbReference type="Proteomes" id="UP000005104"/>
    </source>
</evidence>
<proteinExistence type="predicted"/>
<gene>
    <name evidence="3" type="ORF">DesyoDRAFT_3413</name>
</gene>
<dbReference type="STRING" id="768710.DesyoDRAFT_3413"/>
<dbReference type="GO" id="GO:0016289">
    <property type="term" value="F:acyl-CoA hydrolase activity"/>
    <property type="evidence" value="ECO:0007669"/>
    <property type="project" value="UniProtKB-ARBA"/>
</dbReference>
<evidence type="ECO:0000256" key="1">
    <source>
        <dbReference type="ARBA" id="ARBA00022801"/>
    </source>
</evidence>
<dbReference type="RefSeq" id="WP_007784836.1">
    <property type="nucleotide sequence ID" value="NZ_CM001441.1"/>
</dbReference>
<dbReference type="CDD" id="cd03443">
    <property type="entry name" value="PaaI_thioesterase"/>
    <property type="match status" value="1"/>
</dbReference>
<dbReference type="PANTHER" id="PTHR42856">
    <property type="entry name" value="ACYL-COENZYME A THIOESTERASE PAAI"/>
    <property type="match status" value="1"/>
</dbReference>
<dbReference type="Proteomes" id="UP000005104">
    <property type="component" value="Chromosome"/>
</dbReference>
<dbReference type="Gene3D" id="3.10.129.10">
    <property type="entry name" value="Hotdog Thioesterase"/>
    <property type="match status" value="1"/>
</dbReference>
<name>H5XVY3_9FIRM</name>
<feature type="domain" description="Thioesterase" evidence="2">
    <location>
        <begin position="49"/>
        <end position="115"/>
    </location>
</feature>
<dbReference type="PANTHER" id="PTHR42856:SF1">
    <property type="entry name" value="ACYL-COENZYME A THIOESTERASE PAAI"/>
    <property type="match status" value="1"/>
</dbReference>
<accession>H5XVY3</accession>